<feature type="coiled-coil region" evidence="2">
    <location>
        <begin position="155"/>
        <end position="196"/>
    </location>
</feature>
<dbReference type="EMBL" id="VHSG01000005">
    <property type="protein sequence ID" value="TQV84657.1"/>
    <property type="molecule type" value="Genomic_DNA"/>
</dbReference>
<dbReference type="PANTHER" id="PTHR30469">
    <property type="entry name" value="MULTIDRUG RESISTANCE PROTEIN MDTA"/>
    <property type="match status" value="1"/>
</dbReference>
<dbReference type="InterPro" id="IPR058792">
    <property type="entry name" value="Beta-barrel_RND_2"/>
</dbReference>
<dbReference type="Gene3D" id="2.40.420.20">
    <property type="match status" value="1"/>
</dbReference>
<dbReference type="AlphaFoldDB" id="A0A545U5B9"/>
<dbReference type="Proteomes" id="UP000319732">
    <property type="component" value="Unassembled WGS sequence"/>
</dbReference>
<keyword evidence="3" id="KW-0812">Transmembrane</keyword>
<feature type="transmembrane region" description="Helical" evidence="3">
    <location>
        <begin position="26"/>
        <end position="47"/>
    </location>
</feature>
<dbReference type="Pfam" id="PF25973">
    <property type="entry name" value="BSH_CzcB"/>
    <property type="match status" value="1"/>
</dbReference>
<dbReference type="Pfam" id="PF25954">
    <property type="entry name" value="Beta-barrel_RND_2"/>
    <property type="match status" value="1"/>
</dbReference>
<evidence type="ECO:0000313" key="7">
    <source>
        <dbReference type="EMBL" id="TQV84657.1"/>
    </source>
</evidence>
<dbReference type="InterPro" id="IPR006143">
    <property type="entry name" value="RND_pump_MFP"/>
</dbReference>
<keyword evidence="8" id="KW-1185">Reference proteome</keyword>
<feature type="domain" description="YknX-like C-terminal permuted SH3-like" evidence="6">
    <location>
        <begin position="344"/>
        <end position="411"/>
    </location>
</feature>
<dbReference type="GO" id="GO:1990281">
    <property type="term" value="C:efflux pump complex"/>
    <property type="evidence" value="ECO:0007669"/>
    <property type="project" value="TreeGrafter"/>
</dbReference>
<dbReference type="GO" id="GO:0015562">
    <property type="term" value="F:efflux transmembrane transporter activity"/>
    <property type="evidence" value="ECO:0007669"/>
    <property type="project" value="TreeGrafter"/>
</dbReference>
<proteinExistence type="inferred from homology"/>
<dbReference type="Pfam" id="PF25989">
    <property type="entry name" value="YknX_C"/>
    <property type="match status" value="1"/>
</dbReference>
<dbReference type="RefSeq" id="WP_142902863.1">
    <property type="nucleotide sequence ID" value="NZ_ML660088.1"/>
</dbReference>
<reference evidence="7 8" key="1">
    <citation type="submission" date="2019-06" db="EMBL/GenBank/DDBJ databases">
        <title>Whole genome sequence for Cellvibrionaceae sp. R142.</title>
        <authorList>
            <person name="Wang G."/>
        </authorList>
    </citation>
    <scope>NUCLEOTIDE SEQUENCE [LARGE SCALE GENOMIC DNA]</scope>
    <source>
        <strain evidence="7 8">R142</strain>
    </source>
</reference>
<dbReference type="SUPFAM" id="SSF111369">
    <property type="entry name" value="HlyD-like secretion proteins"/>
    <property type="match status" value="1"/>
</dbReference>
<accession>A0A545U5B9</accession>
<evidence type="ECO:0000256" key="3">
    <source>
        <dbReference type="SAM" id="Phobius"/>
    </source>
</evidence>
<evidence type="ECO:0000259" key="6">
    <source>
        <dbReference type="Pfam" id="PF25989"/>
    </source>
</evidence>
<feature type="domain" description="CusB-like beta-barrel" evidence="4">
    <location>
        <begin position="253"/>
        <end position="327"/>
    </location>
</feature>
<evidence type="ECO:0000259" key="5">
    <source>
        <dbReference type="Pfam" id="PF25973"/>
    </source>
</evidence>
<comment type="similarity">
    <text evidence="1">Belongs to the membrane fusion protein (MFP) (TC 8.A.1) family.</text>
</comment>
<organism evidence="7 8">
    <name type="scientific">Exilibacterium tricleocarpae</name>
    <dbReference type="NCBI Taxonomy" id="2591008"/>
    <lineage>
        <taxon>Bacteria</taxon>
        <taxon>Pseudomonadati</taxon>
        <taxon>Pseudomonadota</taxon>
        <taxon>Gammaproteobacteria</taxon>
        <taxon>Cellvibrionales</taxon>
        <taxon>Cellvibrionaceae</taxon>
        <taxon>Exilibacterium</taxon>
    </lineage>
</organism>
<dbReference type="PANTHER" id="PTHR30469:SF38">
    <property type="entry name" value="HLYD FAMILY SECRETION PROTEIN"/>
    <property type="match status" value="1"/>
</dbReference>
<keyword evidence="3" id="KW-0472">Membrane</keyword>
<sequence length="413" mass="44476">MANNNAELLSQLRINRDVAETDSPRYGLWGGLVGLALVLAGLLYWFFSGPQVIAVNVEMARVSLLQTGGNSVLDATGYVTARRQATVSSKVTGKVLEVLVEEGMAVEEGQVVARLDDVNLRRRFDLATASLATAKTRVLEARARATEAQLNLRRVAELTRRKLTSQAELDAAQAQYDSLNAQLATRRAEVVTAEREVALRQQDLDDLMLRAPFAGVVVTKNAQPGEMISPVSAGGGFTRTGICSIVDMDSLEIEVDVNEAYIQRVFPKQVVEASLEAYPDWKIPAKVIAIVPTADRQKATVRVRIGFDQLDPRILPDMGVRVAFRGSQPAAPAGAATPAAKPEGIQVPDSALVTDDDGYAIYVVSANVAERRAVTVGDRNGRRRQVLSGLQPGESYVVEVPEALYDGAAVAPN</sequence>
<feature type="domain" description="CzcB-like barrel-sandwich hybrid" evidence="5">
    <location>
        <begin position="84"/>
        <end position="229"/>
    </location>
</feature>
<dbReference type="Gene3D" id="2.40.50.100">
    <property type="match status" value="1"/>
</dbReference>
<evidence type="ECO:0000256" key="2">
    <source>
        <dbReference type="SAM" id="Coils"/>
    </source>
</evidence>
<dbReference type="Gene3D" id="1.10.287.470">
    <property type="entry name" value="Helix hairpin bin"/>
    <property type="match status" value="1"/>
</dbReference>
<evidence type="ECO:0000259" key="4">
    <source>
        <dbReference type="Pfam" id="PF25954"/>
    </source>
</evidence>
<evidence type="ECO:0000256" key="1">
    <source>
        <dbReference type="ARBA" id="ARBA00009477"/>
    </source>
</evidence>
<gene>
    <name evidence="7" type="ORF">FKG94_03805</name>
</gene>
<dbReference type="Gene3D" id="2.40.30.170">
    <property type="match status" value="1"/>
</dbReference>
<keyword evidence="3" id="KW-1133">Transmembrane helix</keyword>
<dbReference type="InterPro" id="IPR058637">
    <property type="entry name" value="YknX-like_C"/>
</dbReference>
<dbReference type="InterPro" id="IPR058647">
    <property type="entry name" value="BSH_CzcB-like"/>
</dbReference>
<name>A0A545U5B9_9GAMM</name>
<protein>
    <submittedName>
        <fullName evidence="7">Efflux RND transporter periplasmic adaptor subunit</fullName>
    </submittedName>
</protein>
<evidence type="ECO:0000313" key="8">
    <source>
        <dbReference type="Proteomes" id="UP000319732"/>
    </source>
</evidence>
<comment type="caution">
    <text evidence="7">The sequence shown here is derived from an EMBL/GenBank/DDBJ whole genome shotgun (WGS) entry which is preliminary data.</text>
</comment>
<dbReference type="NCBIfam" id="TIGR01730">
    <property type="entry name" value="RND_mfp"/>
    <property type="match status" value="1"/>
</dbReference>
<dbReference type="OrthoDB" id="9789643at2"/>
<keyword evidence="2" id="KW-0175">Coiled coil</keyword>